<protein>
    <submittedName>
        <fullName evidence="1">Tissue factor pathway inhibitor 2</fullName>
    </submittedName>
</protein>
<dbReference type="EMBL" id="QXTE01000069">
    <property type="protein sequence ID" value="TFK08499.1"/>
    <property type="molecule type" value="Genomic_DNA"/>
</dbReference>
<organism evidence="1 2">
    <name type="scientific">Platysternon megacephalum</name>
    <name type="common">big-headed turtle</name>
    <dbReference type="NCBI Taxonomy" id="55544"/>
    <lineage>
        <taxon>Eukaryota</taxon>
        <taxon>Metazoa</taxon>
        <taxon>Chordata</taxon>
        <taxon>Craniata</taxon>
        <taxon>Vertebrata</taxon>
        <taxon>Euteleostomi</taxon>
        <taxon>Archelosauria</taxon>
        <taxon>Testudinata</taxon>
        <taxon>Testudines</taxon>
        <taxon>Cryptodira</taxon>
        <taxon>Durocryptodira</taxon>
        <taxon>Testudinoidea</taxon>
        <taxon>Platysternidae</taxon>
        <taxon>Platysternon</taxon>
    </lineage>
</organism>
<evidence type="ECO:0000313" key="1">
    <source>
        <dbReference type="EMBL" id="TFK08499.1"/>
    </source>
</evidence>
<name>A0A4D9ECP2_9SAUR</name>
<proteinExistence type="predicted"/>
<keyword evidence="2" id="KW-1185">Reference proteome</keyword>
<gene>
    <name evidence="1" type="ORF">DR999_PMT08693</name>
</gene>
<reference evidence="1 2" key="1">
    <citation type="submission" date="2019-04" db="EMBL/GenBank/DDBJ databases">
        <title>Draft genome of the big-headed turtle Platysternon megacephalum.</title>
        <authorList>
            <person name="Gong S."/>
        </authorList>
    </citation>
    <scope>NUCLEOTIDE SEQUENCE [LARGE SCALE GENOMIC DNA]</scope>
    <source>
        <strain evidence="1">DO16091913</strain>
        <tissue evidence="1">Muscle</tissue>
    </source>
</reference>
<accession>A0A4D9ECP2</accession>
<dbReference type="Proteomes" id="UP000297703">
    <property type="component" value="Unassembled WGS sequence"/>
</dbReference>
<evidence type="ECO:0000313" key="2">
    <source>
        <dbReference type="Proteomes" id="UP000297703"/>
    </source>
</evidence>
<reference evidence="1 2" key="2">
    <citation type="submission" date="2019-04" db="EMBL/GenBank/DDBJ databases">
        <title>The genome sequence of big-headed turtle.</title>
        <authorList>
            <person name="Gong S."/>
        </authorList>
    </citation>
    <scope>NUCLEOTIDE SEQUENCE [LARGE SCALE GENOMIC DNA]</scope>
    <source>
        <strain evidence="1">DO16091913</strain>
        <tissue evidence="1">Muscle</tissue>
    </source>
</reference>
<sequence>MYGIVSFSYLIIQEFKIFSPTSPLMAGKKKKKTTEKIYLLPAFIKYFDTALLEGMRKKGREHNVLSPVLQFILMGDCNAQSDGWVLRSQSSKALKVCALLDQVSESQWLPLYCWYNVRKGNTAPVHNCSPTIKTVRVKVAYFKTAFFKY</sequence>
<comment type="caution">
    <text evidence="1">The sequence shown here is derived from an EMBL/GenBank/DDBJ whole genome shotgun (WGS) entry which is preliminary data.</text>
</comment>
<dbReference type="AlphaFoldDB" id="A0A4D9ECP2"/>